<accession>A0ABU1YS67</accession>
<evidence type="ECO:0000256" key="1">
    <source>
        <dbReference type="SAM" id="SignalP"/>
    </source>
</evidence>
<gene>
    <name evidence="2" type="ORF">J2X20_003479</name>
</gene>
<dbReference type="PROSITE" id="PS51257">
    <property type="entry name" value="PROKAR_LIPOPROTEIN"/>
    <property type="match status" value="1"/>
</dbReference>
<evidence type="ECO:0008006" key="4">
    <source>
        <dbReference type="Google" id="ProtNLM"/>
    </source>
</evidence>
<evidence type="ECO:0000313" key="2">
    <source>
        <dbReference type="EMBL" id="MDR7270821.1"/>
    </source>
</evidence>
<keyword evidence="3" id="KW-1185">Reference proteome</keyword>
<reference evidence="2 3" key="1">
    <citation type="submission" date="2023-07" db="EMBL/GenBank/DDBJ databases">
        <title>Sorghum-associated microbial communities from plants grown in Nebraska, USA.</title>
        <authorList>
            <person name="Schachtman D."/>
        </authorList>
    </citation>
    <scope>NUCLEOTIDE SEQUENCE [LARGE SCALE GENOMIC DNA]</scope>
    <source>
        <strain evidence="2 3">BE314</strain>
    </source>
</reference>
<sequence length="127" mass="13199">MRRLNLLMLISGAALLCACGKPADAPARAPAPASAASTAAPWLGRWQGPEGTYLDISGGPGTYSVTVKNLDGPRSFEAKAGTDTLVFTRDGVIETVRAGSGPETGMKWLADKKDCLIVKTGEGYCRG</sequence>
<keyword evidence="1" id="KW-0732">Signal</keyword>
<dbReference type="Proteomes" id="UP001180453">
    <property type="component" value="Unassembled WGS sequence"/>
</dbReference>
<name>A0ABU1YS67_ROSSA</name>
<feature type="signal peptide" evidence="1">
    <location>
        <begin position="1"/>
        <end position="18"/>
    </location>
</feature>
<dbReference type="EMBL" id="JAVDXU010000002">
    <property type="protein sequence ID" value="MDR7270821.1"/>
    <property type="molecule type" value="Genomic_DNA"/>
</dbReference>
<proteinExistence type="predicted"/>
<organism evidence="2 3">
    <name type="scientific">Roseateles saccharophilus</name>
    <name type="common">Pseudomonas saccharophila</name>
    <dbReference type="NCBI Taxonomy" id="304"/>
    <lineage>
        <taxon>Bacteria</taxon>
        <taxon>Pseudomonadati</taxon>
        <taxon>Pseudomonadota</taxon>
        <taxon>Betaproteobacteria</taxon>
        <taxon>Burkholderiales</taxon>
        <taxon>Sphaerotilaceae</taxon>
        <taxon>Roseateles</taxon>
    </lineage>
</organism>
<protein>
    <recommendedName>
        <fullName evidence="4">Lipoprotein</fullName>
    </recommendedName>
</protein>
<evidence type="ECO:0000313" key="3">
    <source>
        <dbReference type="Proteomes" id="UP001180453"/>
    </source>
</evidence>
<comment type="caution">
    <text evidence="2">The sequence shown here is derived from an EMBL/GenBank/DDBJ whole genome shotgun (WGS) entry which is preliminary data.</text>
</comment>
<dbReference type="RefSeq" id="WP_310267120.1">
    <property type="nucleotide sequence ID" value="NZ_JAVDXU010000002.1"/>
</dbReference>
<feature type="chain" id="PRO_5045999863" description="Lipoprotein" evidence="1">
    <location>
        <begin position="19"/>
        <end position="127"/>
    </location>
</feature>